<dbReference type="AlphaFoldDB" id="A9BYP8"/>
<dbReference type="EMBL" id="CP000884">
    <property type="protein sequence ID" value="ABX34591.1"/>
    <property type="molecule type" value="Genomic_DNA"/>
</dbReference>
<dbReference type="KEGG" id="dac:Daci_1951"/>
<organism evidence="1 2">
    <name type="scientific">Delftia acidovorans (strain DSM 14801 / SPH-1)</name>
    <dbReference type="NCBI Taxonomy" id="398578"/>
    <lineage>
        <taxon>Bacteria</taxon>
        <taxon>Pseudomonadati</taxon>
        <taxon>Pseudomonadota</taxon>
        <taxon>Betaproteobacteria</taxon>
        <taxon>Burkholderiales</taxon>
        <taxon>Comamonadaceae</taxon>
        <taxon>Delftia</taxon>
    </lineage>
</organism>
<reference evidence="1 2" key="1">
    <citation type="journal article" date="2004" name="Appl. Environ. Microbiol.">
        <title>Mineralization of individual congeners of linear alkylbenzenesulfonate by defined pairs of heterotrophic bacteria.</title>
        <authorList>
            <person name="Schleheck D."/>
            <person name="Knepper T.P."/>
            <person name="Fischer K."/>
            <person name="Cook A.M."/>
        </authorList>
    </citation>
    <scope>NUCLEOTIDE SEQUENCE [LARGE SCALE GENOMIC DNA]</scope>
    <source>
        <strain evidence="2">DSM 14801 / SPH-1</strain>
    </source>
</reference>
<proteinExistence type="predicted"/>
<evidence type="ECO:0000313" key="1">
    <source>
        <dbReference type="EMBL" id="ABX34591.1"/>
    </source>
</evidence>
<accession>A9BYP8</accession>
<name>A9BYP8_DELAS</name>
<protein>
    <submittedName>
        <fullName evidence="1">Uncharacterized protein</fullName>
    </submittedName>
</protein>
<sequence length="354" mass="36661">MTVETATYINQLNPSWPLQSDIVREGAGHIRTTKSTLQASFPNVAGAVSASHVQLSYVTGVTSAIQPQIDSKGAITGQTWTGPHVFSGSITVPTLAQGTSTVGAASTAFVQNEWATRLPNYTGPITASTTELNRVAGVTSGIQTQIDGKGAINGQTWSGTHSFPSTTTVGPLTPTKQGYLATVTSDVQVQIDSKGAINGQIWSGAHDFRSGSVLAPTRTTGDSTQNVATTAFVAATALSSSLPGQTGNAGKFVTTDGSAASWDWAQLGTVVHTAGGVLQVGKLNILNCTGQAFTLPASFTDKDPLGFVHVDTASINTIDWGTRNLFGRQPGVMTLSGNNVRGYVRWNSATGGFV</sequence>
<dbReference type="GeneID" id="24115932"/>
<evidence type="ECO:0000313" key="2">
    <source>
        <dbReference type="Proteomes" id="UP000000784"/>
    </source>
</evidence>
<reference evidence="2" key="2">
    <citation type="submission" date="2007-11" db="EMBL/GenBank/DDBJ databases">
        <title>Complete sequence of Delftia acidovorans DSM 14801 / SPH-1.</title>
        <authorList>
            <person name="Copeland A."/>
            <person name="Lucas S."/>
            <person name="Lapidus A."/>
            <person name="Barry K."/>
            <person name="Glavina del Rio T."/>
            <person name="Dalin E."/>
            <person name="Tice H."/>
            <person name="Pitluck S."/>
            <person name="Lowry S."/>
            <person name="Clum A."/>
            <person name="Schmutz J."/>
            <person name="Larimer F."/>
            <person name="Land M."/>
            <person name="Hauser L."/>
            <person name="Kyrpides N."/>
            <person name="Kim E."/>
            <person name="Schleheck D."/>
            <person name="Richardson P."/>
        </authorList>
    </citation>
    <scope>NUCLEOTIDE SEQUENCE [LARGE SCALE GENOMIC DNA]</scope>
    <source>
        <strain evidence="2">DSM 14801 / SPH-1</strain>
    </source>
</reference>
<dbReference type="RefSeq" id="WP_012203876.1">
    <property type="nucleotide sequence ID" value="NC_010002.1"/>
</dbReference>
<dbReference type="Proteomes" id="UP000000784">
    <property type="component" value="Chromosome"/>
</dbReference>
<keyword evidence="2" id="KW-1185">Reference proteome</keyword>
<gene>
    <name evidence="1" type="ordered locus">Daci_1951</name>
</gene>
<dbReference type="STRING" id="398578.Daci_1951"/>
<dbReference type="HOGENOM" id="CLU_782381_0_0_4"/>